<keyword evidence="2 5" id="KW-0121">Carboxypeptidase</keyword>
<proteinExistence type="inferred from homology"/>
<comment type="similarity">
    <text evidence="1">Belongs to the peptidase S10 family.</text>
</comment>
<organism evidence="5 6">
    <name type="scientific">Syncephalastrum racemosum</name>
    <name type="common">Filamentous fungus</name>
    <dbReference type="NCBI Taxonomy" id="13706"/>
    <lineage>
        <taxon>Eukaryota</taxon>
        <taxon>Fungi</taxon>
        <taxon>Fungi incertae sedis</taxon>
        <taxon>Mucoromycota</taxon>
        <taxon>Mucoromycotina</taxon>
        <taxon>Mucoromycetes</taxon>
        <taxon>Mucorales</taxon>
        <taxon>Syncephalastraceae</taxon>
        <taxon>Syncephalastrum</taxon>
    </lineage>
</organism>
<dbReference type="STRING" id="13706.A0A1X2HC74"/>
<gene>
    <name evidence="5" type="ORF">BCR43DRAFT_275205</name>
</gene>
<evidence type="ECO:0000313" key="5">
    <source>
        <dbReference type="EMBL" id="ORY96405.1"/>
    </source>
</evidence>
<dbReference type="EMBL" id="MCGN01000005">
    <property type="protein sequence ID" value="ORY96405.1"/>
    <property type="molecule type" value="Genomic_DNA"/>
</dbReference>
<dbReference type="Pfam" id="PF00450">
    <property type="entry name" value="Peptidase_S10"/>
    <property type="match status" value="1"/>
</dbReference>
<dbReference type="InterPro" id="IPR001563">
    <property type="entry name" value="Peptidase_S10"/>
</dbReference>
<name>A0A1X2HC74_SYNRA</name>
<evidence type="ECO:0000256" key="1">
    <source>
        <dbReference type="ARBA" id="ARBA00009431"/>
    </source>
</evidence>
<dbReference type="InterPro" id="IPR029058">
    <property type="entry name" value="AB_hydrolase_fold"/>
</dbReference>
<keyword evidence="2 5" id="KW-0378">Hydrolase</keyword>
<evidence type="ECO:0000256" key="2">
    <source>
        <dbReference type="ARBA" id="ARBA00022645"/>
    </source>
</evidence>
<accession>A0A1X2HC74</accession>
<dbReference type="GO" id="GO:0004185">
    <property type="term" value="F:serine-type carboxypeptidase activity"/>
    <property type="evidence" value="ECO:0007669"/>
    <property type="project" value="InterPro"/>
</dbReference>
<dbReference type="GO" id="GO:0000324">
    <property type="term" value="C:fungal-type vacuole"/>
    <property type="evidence" value="ECO:0007669"/>
    <property type="project" value="TreeGrafter"/>
</dbReference>
<keyword evidence="3" id="KW-0325">Glycoprotein</keyword>
<dbReference type="PANTHER" id="PTHR11802">
    <property type="entry name" value="SERINE PROTEASE FAMILY S10 SERINE CARBOXYPEPTIDASE"/>
    <property type="match status" value="1"/>
</dbReference>
<dbReference type="OrthoDB" id="443318at2759"/>
<dbReference type="PRINTS" id="PR00724">
    <property type="entry name" value="CRBOXYPTASEC"/>
</dbReference>
<keyword evidence="4" id="KW-0732">Signal</keyword>
<evidence type="ECO:0000313" key="6">
    <source>
        <dbReference type="Proteomes" id="UP000242180"/>
    </source>
</evidence>
<sequence>MLCVWLLLAGAAIQVLAKSIDDFHSHSFVSKFDASKVLRFEQPKLCDPNVVQYSGYMELGHDEHYFFWFFESQNNPKEAPLTVWLNGGPGCSSMIGLWQELGPCRMNDNGTEPVFNPHSWNQNSNLLFFDQPGGVGFSYGYDNTRTSDEGAVLSYEFLQLFMEAFPQYSQLPFHFFGESFGGHYIPSYAEYIQKQNQAIEAGEGLPGAVSIRLESIGIGNGWTNPLIQYAYSVDMACDPEYGPVLSEDVCQQLKQVAYPRCAEMLKTCYSTGTNEDCVAADDYCGNNLESPYAASGRSPYDIRPGAKDPPNSYIDFLNKPETRQQIGAKTTFKECPTAPYMRFASTGDSARNFQPYVERLLDSGLRVLLYAGDMDYICNWRGNYAWSQKMQSPNVGKYAAQALAPWQAVSREAGQIQRGGLLTFVRIYEAGHEVPYYQPEAALAMFNAWINSTLQ</sequence>
<dbReference type="Gene3D" id="3.40.50.1820">
    <property type="entry name" value="alpha/beta hydrolase"/>
    <property type="match status" value="1"/>
</dbReference>
<dbReference type="AlphaFoldDB" id="A0A1X2HC74"/>
<feature type="signal peptide" evidence="4">
    <location>
        <begin position="1"/>
        <end position="17"/>
    </location>
</feature>
<protein>
    <submittedName>
        <fullName evidence="5">Carboxypeptidase S1</fullName>
    </submittedName>
</protein>
<comment type="caution">
    <text evidence="5">The sequence shown here is derived from an EMBL/GenBank/DDBJ whole genome shotgun (WGS) entry which is preliminary data.</text>
</comment>
<dbReference type="OMA" id="TEHGPCH"/>
<keyword evidence="2 5" id="KW-0645">Protease</keyword>
<dbReference type="Proteomes" id="UP000242180">
    <property type="component" value="Unassembled WGS sequence"/>
</dbReference>
<dbReference type="GO" id="GO:0006508">
    <property type="term" value="P:proteolysis"/>
    <property type="evidence" value="ECO:0007669"/>
    <property type="project" value="InterPro"/>
</dbReference>
<dbReference type="InParanoid" id="A0A1X2HC74"/>
<evidence type="ECO:0000256" key="3">
    <source>
        <dbReference type="ARBA" id="ARBA00023180"/>
    </source>
</evidence>
<dbReference type="PANTHER" id="PTHR11802:SF64">
    <property type="entry name" value="CARBOXYPEPTIDASE"/>
    <property type="match status" value="1"/>
</dbReference>
<dbReference type="Gene3D" id="1.10.287.410">
    <property type="match status" value="1"/>
</dbReference>
<dbReference type="SUPFAM" id="SSF53474">
    <property type="entry name" value="alpha/beta-Hydrolases"/>
    <property type="match status" value="1"/>
</dbReference>
<feature type="chain" id="PRO_5012191422" evidence="4">
    <location>
        <begin position="18"/>
        <end position="455"/>
    </location>
</feature>
<keyword evidence="6" id="KW-1185">Reference proteome</keyword>
<evidence type="ECO:0000256" key="4">
    <source>
        <dbReference type="SAM" id="SignalP"/>
    </source>
</evidence>
<reference evidence="5 6" key="1">
    <citation type="submission" date="2016-07" db="EMBL/GenBank/DDBJ databases">
        <title>Pervasive Adenine N6-methylation of Active Genes in Fungi.</title>
        <authorList>
            <consortium name="DOE Joint Genome Institute"/>
            <person name="Mondo S.J."/>
            <person name="Dannebaum R.O."/>
            <person name="Kuo R.C."/>
            <person name="Labutti K."/>
            <person name="Haridas S."/>
            <person name="Kuo A."/>
            <person name="Salamov A."/>
            <person name="Ahrendt S.R."/>
            <person name="Lipzen A."/>
            <person name="Sullivan W."/>
            <person name="Andreopoulos W.B."/>
            <person name="Clum A."/>
            <person name="Lindquist E."/>
            <person name="Daum C."/>
            <person name="Ramamoorthy G.K."/>
            <person name="Gryganskyi A."/>
            <person name="Culley D."/>
            <person name="Magnuson J.K."/>
            <person name="James T.Y."/>
            <person name="O'Malley M.A."/>
            <person name="Stajich J.E."/>
            <person name="Spatafora J.W."/>
            <person name="Visel A."/>
            <person name="Grigoriev I.V."/>
        </authorList>
    </citation>
    <scope>NUCLEOTIDE SEQUENCE [LARGE SCALE GENOMIC DNA]</scope>
    <source>
        <strain evidence="5 6">NRRL 2496</strain>
    </source>
</reference>